<dbReference type="Proteomes" id="UP000317365">
    <property type="component" value="Chromosome"/>
</dbReference>
<dbReference type="Gene3D" id="3.40.50.10380">
    <property type="entry name" value="Malic enzyme, N-terminal domain"/>
    <property type="match status" value="1"/>
</dbReference>
<feature type="binding site" evidence="9">
    <location>
        <position position="153"/>
    </location>
    <ligand>
        <name>a divalent metal cation</name>
        <dbReference type="ChEBI" id="CHEBI:60240"/>
    </ligand>
</feature>
<dbReference type="PANTHER" id="PTHR43237">
    <property type="entry name" value="NADP-DEPENDENT MALIC ENZYME"/>
    <property type="match status" value="1"/>
</dbReference>
<name>A0A515EUB7_9BURK</name>
<evidence type="ECO:0000256" key="6">
    <source>
        <dbReference type="ARBA" id="ARBA00023002"/>
    </source>
</evidence>
<dbReference type="KEGG" id="rhg:EXZ61_20130"/>
<dbReference type="EMBL" id="CP036282">
    <property type="protein sequence ID" value="QDL56277.1"/>
    <property type="molecule type" value="Genomic_DNA"/>
</dbReference>
<dbReference type="Gene3D" id="3.40.50.10750">
    <property type="entry name" value="Isocitrate/Isopropylmalate dehydrogenase-like"/>
    <property type="match status" value="1"/>
</dbReference>
<dbReference type="InterPro" id="IPR037062">
    <property type="entry name" value="Malic_N_dom_sf"/>
</dbReference>
<gene>
    <name evidence="13" type="ORF">EXZ61_20130</name>
</gene>
<feature type="binding site" evidence="10">
    <location>
        <begin position="91"/>
        <end position="98"/>
    </location>
    <ligand>
        <name>NADP(+)</name>
        <dbReference type="ChEBI" id="CHEBI:58349"/>
    </ligand>
</feature>
<dbReference type="InterPro" id="IPR046346">
    <property type="entry name" value="Aminoacid_DH-like_N_sf"/>
</dbReference>
<dbReference type="InterPro" id="IPR012301">
    <property type="entry name" value="Malic_N_dom"/>
</dbReference>
<evidence type="ECO:0000256" key="2">
    <source>
        <dbReference type="ARBA" id="ARBA00001946"/>
    </source>
</evidence>
<dbReference type="Gene3D" id="3.40.50.720">
    <property type="entry name" value="NAD(P)-binding Rossmann-like Domain"/>
    <property type="match status" value="1"/>
</dbReference>
<evidence type="ECO:0000313" key="14">
    <source>
        <dbReference type="Proteomes" id="UP000317365"/>
    </source>
</evidence>
<comment type="cofactor">
    <cofactor evidence="2">
        <name>Mg(2+)</name>
        <dbReference type="ChEBI" id="CHEBI:18420"/>
    </cofactor>
</comment>
<dbReference type="SUPFAM" id="SSF51735">
    <property type="entry name" value="NAD(P)-binding Rossmann-fold domains"/>
    <property type="match status" value="1"/>
</dbReference>
<dbReference type="SUPFAM" id="SSF53223">
    <property type="entry name" value="Aminoacid dehydrogenase-like, N-terminal domain"/>
    <property type="match status" value="1"/>
</dbReference>
<dbReference type="RefSeq" id="WP_142813716.1">
    <property type="nucleotide sequence ID" value="NZ_CP036282.1"/>
</dbReference>
<dbReference type="PANTHER" id="PTHR43237:SF4">
    <property type="entry name" value="NADP-DEPENDENT MALIC ENZYME"/>
    <property type="match status" value="1"/>
</dbReference>
<dbReference type="CDD" id="cd05311">
    <property type="entry name" value="NAD_bind_2_malic_enz"/>
    <property type="match status" value="1"/>
</dbReference>
<dbReference type="PIRSF" id="PIRSF036684">
    <property type="entry name" value="ME_PTA"/>
    <property type="match status" value="1"/>
</dbReference>
<accession>A0A515EUB7</accession>
<evidence type="ECO:0000259" key="11">
    <source>
        <dbReference type="SMART" id="SM00919"/>
    </source>
</evidence>
<dbReference type="Gene3D" id="3.40.50.10950">
    <property type="match status" value="1"/>
</dbReference>
<dbReference type="InterPro" id="IPR045213">
    <property type="entry name" value="Malic_NAD-bd_bact_type"/>
</dbReference>
<dbReference type="Pfam" id="PF00390">
    <property type="entry name" value="malic"/>
    <property type="match status" value="1"/>
</dbReference>
<feature type="binding site" evidence="10">
    <location>
        <position position="303"/>
    </location>
    <ligand>
        <name>a divalent metal cation</name>
        <dbReference type="ChEBI" id="CHEBI:60240"/>
    </ligand>
</feature>
<feature type="domain" description="Malic enzyme N-terminal" evidence="12">
    <location>
        <begin position="33"/>
        <end position="167"/>
    </location>
</feature>
<evidence type="ECO:0000313" key="13">
    <source>
        <dbReference type="EMBL" id="QDL56277.1"/>
    </source>
</evidence>
<keyword evidence="10" id="KW-0521">NADP</keyword>
<evidence type="ECO:0000256" key="8">
    <source>
        <dbReference type="PIRSR" id="PIRSR036684-1"/>
    </source>
</evidence>
<evidence type="ECO:0000256" key="4">
    <source>
        <dbReference type="ARBA" id="ARBA00008756"/>
    </source>
</evidence>
<dbReference type="Pfam" id="PF01515">
    <property type="entry name" value="PTA_PTB"/>
    <property type="match status" value="1"/>
</dbReference>
<feature type="binding site" evidence="10">
    <location>
        <position position="178"/>
    </location>
    <ligand>
        <name>a divalent metal cation</name>
        <dbReference type="ChEBI" id="CHEBI:60240"/>
    </ligand>
</feature>
<keyword evidence="6" id="KW-0560">Oxidoreductase</keyword>
<keyword evidence="7" id="KW-0511">Multifunctional enzyme</keyword>
<evidence type="ECO:0000259" key="12">
    <source>
        <dbReference type="SMART" id="SM01274"/>
    </source>
</evidence>
<evidence type="ECO:0000256" key="9">
    <source>
        <dbReference type="PIRSR" id="PIRSR036684-2"/>
    </source>
</evidence>
<feature type="binding site" evidence="9">
    <location>
        <position position="152"/>
    </location>
    <ligand>
        <name>a divalent metal cation</name>
        <dbReference type="ChEBI" id="CHEBI:60240"/>
    </ligand>
</feature>
<dbReference type="GO" id="GO:0006108">
    <property type="term" value="P:malate metabolic process"/>
    <property type="evidence" value="ECO:0007669"/>
    <property type="project" value="InterPro"/>
</dbReference>
<protein>
    <submittedName>
        <fullName evidence="13">NADP-dependent malic enzyme</fullName>
    </submittedName>
</protein>
<dbReference type="InterPro" id="IPR042113">
    <property type="entry name" value="P_AcTrfase_dom1"/>
</dbReference>
<dbReference type="FunFam" id="3.40.50.720:FF:000095">
    <property type="entry name" value="NADP-dependent malic enzyme"/>
    <property type="match status" value="1"/>
</dbReference>
<dbReference type="InterPro" id="IPR032683">
    <property type="entry name" value="Malate_DH"/>
</dbReference>
<dbReference type="InterPro" id="IPR042112">
    <property type="entry name" value="P_AcTrfase_dom2"/>
</dbReference>
<dbReference type="GO" id="GO:0051287">
    <property type="term" value="F:NAD binding"/>
    <property type="evidence" value="ECO:0007669"/>
    <property type="project" value="InterPro"/>
</dbReference>
<evidence type="ECO:0000256" key="3">
    <source>
        <dbReference type="ARBA" id="ARBA00007686"/>
    </source>
</evidence>
<dbReference type="InterPro" id="IPR002505">
    <property type="entry name" value="PTA_PTB"/>
</dbReference>
<dbReference type="AlphaFoldDB" id="A0A515EUB7"/>
<feature type="domain" description="Malic enzyme NAD-binding" evidence="11">
    <location>
        <begin position="179"/>
        <end position="416"/>
    </location>
</feature>
<evidence type="ECO:0000256" key="1">
    <source>
        <dbReference type="ARBA" id="ARBA00001936"/>
    </source>
</evidence>
<dbReference type="Pfam" id="PF12434">
    <property type="entry name" value="Malate_DH"/>
    <property type="match status" value="1"/>
</dbReference>
<dbReference type="SMART" id="SM01274">
    <property type="entry name" value="malic"/>
    <property type="match status" value="1"/>
</dbReference>
<dbReference type="GO" id="GO:0004470">
    <property type="term" value="F:malic enzyme activity"/>
    <property type="evidence" value="ECO:0007669"/>
    <property type="project" value="InterPro"/>
</dbReference>
<comment type="similarity">
    <text evidence="4">In the C-terminal section; belongs to the phosphate acetyltransferase and butyryltransferase family.</text>
</comment>
<dbReference type="FunFam" id="3.40.50.10380:FF:000003">
    <property type="entry name" value="NADP-dependent malic enzyme"/>
    <property type="match status" value="1"/>
</dbReference>
<evidence type="ECO:0000256" key="5">
    <source>
        <dbReference type="ARBA" id="ARBA00022723"/>
    </source>
</evidence>
<comment type="cofactor">
    <cofactor evidence="1">
        <name>Mn(2+)</name>
        <dbReference type="ChEBI" id="CHEBI:29035"/>
    </cofactor>
</comment>
<organism evidence="13 14">
    <name type="scientific">Rhodoferax aquaticus</name>
    <dbReference type="NCBI Taxonomy" id="2527691"/>
    <lineage>
        <taxon>Bacteria</taxon>
        <taxon>Pseudomonadati</taxon>
        <taxon>Pseudomonadota</taxon>
        <taxon>Betaproteobacteria</taxon>
        <taxon>Burkholderiales</taxon>
        <taxon>Comamonadaceae</taxon>
        <taxon>Rhodoferax</taxon>
    </lineage>
</organism>
<dbReference type="Pfam" id="PF03949">
    <property type="entry name" value="Malic_M"/>
    <property type="match status" value="1"/>
</dbReference>
<dbReference type="InterPro" id="IPR051674">
    <property type="entry name" value="Malate_Decarboxylase"/>
</dbReference>
<dbReference type="GO" id="GO:0046872">
    <property type="term" value="F:metal ion binding"/>
    <property type="evidence" value="ECO:0007669"/>
    <property type="project" value="UniProtKB-KW"/>
</dbReference>
<evidence type="ECO:0000256" key="10">
    <source>
        <dbReference type="PIRSR" id="PIRSR036684-3"/>
    </source>
</evidence>
<reference evidence="14" key="1">
    <citation type="submission" date="2019-02" db="EMBL/GenBank/DDBJ databases">
        <title>Complete genome sequence of Rhodoferax sp. Gr-4.</title>
        <authorList>
            <person name="Jin L."/>
        </authorList>
    </citation>
    <scope>NUCLEOTIDE SEQUENCE [LARGE SCALE GENOMIC DNA]</scope>
    <source>
        <strain evidence="14">Gr-4</strain>
    </source>
</reference>
<dbReference type="SUPFAM" id="SSF53659">
    <property type="entry name" value="Isocitrate/Isopropylmalate dehydrogenase-like"/>
    <property type="match status" value="1"/>
</dbReference>
<dbReference type="GO" id="GO:0016616">
    <property type="term" value="F:oxidoreductase activity, acting on the CH-OH group of donors, NAD or NADP as acceptor"/>
    <property type="evidence" value="ECO:0007669"/>
    <property type="project" value="InterPro"/>
</dbReference>
<dbReference type="NCBIfam" id="NF009501">
    <property type="entry name" value="PRK12861.1"/>
    <property type="match status" value="1"/>
</dbReference>
<sequence>MSTNPPENTNTSKAEKRAELRRAALEYHEFPTPGKLAIAATKQLVNQHDLALAYSPGVAAPCEEIVKDPNNAFKYTSRGNLVAVITNGTAVLGLGDIGPLAAKPVMEGKAVLFKKFAGIDVFDIEINEKDNLDKLVDIIASLEPTFGGINLEDIKAPDCFYVERKLRERMKIPVFHDDQHGTAITVGAAMLNALKVAGKDPAAVKLVTSGAGAAALACLGLLVKLGIRRENIFVTDLAGVVYEGRTELMDEDKIVFAQKTSARTLSEVIEGADVFLGLSAGGVLKQDMVQKMAANPIIFALANPNPEILPEEVKAVRPDAIIATGRTDYPNQVNNVLCFPYIFRGALDAGASTITLEMEIAAVHAIAQLAQAEQSEVVAAAYAGEQLAFGPEYLIPKPFDPRLMMMIAPAVAKAAADSGVATRPVVDMDAYREKLQSFVYASGTTMKPIFTAAKNALKKRVAYAEGEEERVLRAAQIVVDERLALPTLIGRPAVIAERIQKFGLRMKQGVDYEVVNVEDDHRYRDFWQTYHRMTERKGVTVQIAKIEMRRRLTLIGAMLLHKGDVDGLICGTWGTTAVHLNYLDQVIGKRPTAAADAAGSAGIYACMNGLMLPGRQVFLVDTHVNYDPTAQELATITVMAAEEMKRFGFKPKAALLSHSSFGSSDQPSAVKMRQTLALLKVQAPWLDVDGEMHGDVALDGAARKVLMPNSTLTGDANLLVLPNIDAANISYNLLKTAAGGNIAIGPVLLGAAKPVHILTASTTVRRIVNMTALTVADANAVR</sequence>
<dbReference type="GO" id="GO:0016746">
    <property type="term" value="F:acyltransferase activity"/>
    <property type="evidence" value="ECO:0007669"/>
    <property type="project" value="InterPro"/>
</dbReference>
<comment type="similarity">
    <text evidence="3">In the N-terminal section; belongs to the malic enzymes family.</text>
</comment>
<feature type="active site" description="Proton acceptor" evidence="8">
    <location>
        <position position="109"/>
    </location>
</feature>
<dbReference type="InterPro" id="IPR036291">
    <property type="entry name" value="NAD(P)-bd_dom_sf"/>
</dbReference>
<keyword evidence="5 9" id="KW-0479">Metal-binding</keyword>
<proteinExistence type="inferred from homology"/>
<reference evidence="14" key="2">
    <citation type="journal article" date="2020" name="Int. J. Syst. Evol. Microbiol.">
        <title>Genomic insights into a novel species Rhodoferax aquaticus sp. nov., isolated from freshwater.</title>
        <authorList>
            <person name="Li T."/>
            <person name="Zhuo Y."/>
            <person name="Jin C.Z."/>
            <person name="Wu X."/>
            <person name="Ko S.R."/>
            <person name="Jin F.J."/>
            <person name="Ahn C.Y."/>
            <person name="Oh H.M."/>
            <person name="Lee H.G."/>
            <person name="Jin L."/>
        </authorList>
    </citation>
    <scope>NUCLEOTIDE SEQUENCE [LARGE SCALE GENOMIC DNA]</scope>
    <source>
        <strain evidence="14">Gr-4</strain>
    </source>
</reference>
<dbReference type="SMART" id="SM00919">
    <property type="entry name" value="Malic_M"/>
    <property type="match status" value="1"/>
</dbReference>
<keyword evidence="14" id="KW-1185">Reference proteome</keyword>
<evidence type="ECO:0000256" key="7">
    <source>
        <dbReference type="ARBA" id="ARBA00023268"/>
    </source>
</evidence>
<dbReference type="InterPro" id="IPR012302">
    <property type="entry name" value="Malic_NAD-bd"/>
</dbReference>
<dbReference type="InterPro" id="IPR012188">
    <property type="entry name" value="ME_PTA"/>
</dbReference>